<gene>
    <name evidence="7" type="ORF">SLEP1_g34624</name>
</gene>
<dbReference type="Pfam" id="PF00335">
    <property type="entry name" value="Tetraspanin"/>
    <property type="match status" value="1"/>
</dbReference>
<evidence type="ECO:0000313" key="7">
    <source>
        <dbReference type="EMBL" id="GKV25141.1"/>
    </source>
</evidence>
<feature type="transmembrane region" description="Helical" evidence="6">
    <location>
        <begin position="231"/>
        <end position="253"/>
    </location>
</feature>
<evidence type="ECO:0008006" key="9">
    <source>
        <dbReference type="Google" id="ProtNLM"/>
    </source>
</evidence>
<dbReference type="InterPro" id="IPR018499">
    <property type="entry name" value="Tetraspanin/Peripherin"/>
</dbReference>
<accession>A0AAV5KKV6</accession>
<keyword evidence="3 6" id="KW-0812">Transmembrane</keyword>
<evidence type="ECO:0000256" key="5">
    <source>
        <dbReference type="ARBA" id="ARBA00023136"/>
    </source>
</evidence>
<reference evidence="7 8" key="1">
    <citation type="journal article" date="2021" name="Commun. Biol.">
        <title>The genome of Shorea leprosula (Dipterocarpaceae) highlights the ecological relevance of drought in aseasonal tropical rainforests.</title>
        <authorList>
            <person name="Ng K.K.S."/>
            <person name="Kobayashi M.J."/>
            <person name="Fawcett J.A."/>
            <person name="Hatakeyama M."/>
            <person name="Paape T."/>
            <person name="Ng C.H."/>
            <person name="Ang C.C."/>
            <person name="Tnah L.H."/>
            <person name="Lee C.T."/>
            <person name="Nishiyama T."/>
            <person name="Sese J."/>
            <person name="O'Brien M.J."/>
            <person name="Copetti D."/>
            <person name="Mohd Noor M.I."/>
            <person name="Ong R.C."/>
            <person name="Putra M."/>
            <person name="Sireger I.Z."/>
            <person name="Indrioko S."/>
            <person name="Kosugi Y."/>
            <person name="Izuno A."/>
            <person name="Isagi Y."/>
            <person name="Lee S.L."/>
            <person name="Shimizu K.K."/>
        </authorList>
    </citation>
    <scope>NUCLEOTIDE SEQUENCE [LARGE SCALE GENOMIC DNA]</scope>
    <source>
        <strain evidence="7">214</strain>
    </source>
</reference>
<evidence type="ECO:0000313" key="8">
    <source>
        <dbReference type="Proteomes" id="UP001054252"/>
    </source>
</evidence>
<feature type="transmembrane region" description="Helical" evidence="6">
    <location>
        <begin position="7"/>
        <end position="32"/>
    </location>
</feature>
<protein>
    <recommendedName>
        <fullName evidence="9">Tetraspanin-11</fullName>
    </recommendedName>
</protein>
<feature type="transmembrane region" description="Helical" evidence="6">
    <location>
        <begin position="73"/>
        <end position="96"/>
    </location>
</feature>
<evidence type="ECO:0000256" key="2">
    <source>
        <dbReference type="ARBA" id="ARBA00006840"/>
    </source>
</evidence>
<dbReference type="EMBL" id="BPVZ01000068">
    <property type="protein sequence ID" value="GKV25141.1"/>
    <property type="molecule type" value="Genomic_DNA"/>
</dbReference>
<organism evidence="7 8">
    <name type="scientific">Rubroshorea leprosula</name>
    <dbReference type="NCBI Taxonomy" id="152421"/>
    <lineage>
        <taxon>Eukaryota</taxon>
        <taxon>Viridiplantae</taxon>
        <taxon>Streptophyta</taxon>
        <taxon>Embryophyta</taxon>
        <taxon>Tracheophyta</taxon>
        <taxon>Spermatophyta</taxon>
        <taxon>Magnoliopsida</taxon>
        <taxon>eudicotyledons</taxon>
        <taxon>Gunneridae</taxon>
        <taxon>Pentapetalae</taxon>
        <taxon>rosids</taxon>
        <taxon>malvids</taxon>
        <taxon>Malvales</taxon>
        <taxon>Dipterocarpaceae</taxon>
        <taxon>Rubroshorea</taxon>
    </lineage>
</organism>
<sequence length="267" mass="29967">MVRVSNFIVGLVNSLSLLLGLAAAISGLYFLIHGGTQCQESLSDPLLITGGFVFLFSVLGLIGVWGKNNLVMFIYLAAMFVLLMGIIGFTVFVFLVTDKAVGEVVSERGYKQYKTSDYGHWLERHFVDGKKWDRVRACLVETHVCKNLASKKESDFIKKTLTPIQLGCCKPPRECGFQFKNATFWDVPASGPASNITDCRTWSNNKDMLCYNCNSCKSGFLANIEQQWRHLLFFNICLTVVLVLVYSIGVCAWRSNRRESRKRGGFP</sequence>
<evidence type="ECO:0000256" key="1">
    <source>
        <dbReference type="ARBA" id="ARBA00004141"/>
    </source>
</evidence>
<dbReference type="InterPro" id="IPR044991">
    <property type="entry name" value="TET_plant"/>
</dbReference>
<feature type="transmembrane region" description="Helical" evidence="6">
    <location>
        <begin position="47"/>
        <end position="66"/>
    </location>
</feature>
<comment type="subcellular location">
    <subcellularLocation>
        <location evidence="1">Membrane</location>
        <topology evidence="1">Multi-pass membrane protein</topology>
    </subcellularLocation>
</comment>
<comment type="similarity">
    <text evidence="2">Belongs to the tetraspanin (TM4SF) family.</text>
</comment>
<dbReference type="GO" id="GO:0016020">
    <property type="term" value="C:membrane"/>
    <property type="evidence" value="ECO:0007669"/>
    <property type="project" value="UniProtKB-SubCell"/>
</dbReference>
<keyword evidence="8" id="KW-1185">Reference proteome</keyword>
<evidence type="ECO:0000256" key="4">
    <source>
        <dbReference type="ARBA" id="ARBA00022989"/>
    </source>
</evidence>
<dbReference type="GO" id="GO:0009734">
    <property type="term" value="P:auxin-activated signaling pathway"/>
    <property type="evidence" value="ECO:0007669"/>
    <property type="project" value="InterPro"/>
</dbReference>
<proteinExistence type="inferred from homology"/>
<comment type="caution">
    <text evidence="7">The sequence shown here is derived from an EMBL/GenBank/DDBJ whole genome shotgun (WGS) entry which is preliminary data.</text>
</comment>
<keyword evidence="4 6" id="KW-1133">Transmembrane helix</keyword>
<keyword evidence="5 6" id="KW-0472">Membrane</keyword>
<name>A0AAV5KKV6_9ROSI</name>
<evidence type="ECO:0000256" key="6">
    <source>
        <dbReference type="SAM" id="Phobius"/>
    </source>
</evidence>
<evidence type="ECO:0000256" key="3">
    <source>
        <dbReference type="ARBA" id="ARBA00022692"/>
    </source>
</evidence>
<dbReference type="PANTHER" id="PTHR32191">
    <property type="entry name" value="TETRASPANIN-8-RELATED"/>
    <property type="match status" value="1"/>
</dbReference>
<dbReference type="AlphaFoldDB" id="A0AAV5KKV6"/>
<dbReference type="Proteomes" id="UP001054252">
    <property type="component" value="Unassembled WGS sequence"/>
</dbReference>